<reference evidence="3 4" key="1">
    <citation type="submission" date="2019-07" db="EMBL/GenBank/DDBJ databases">
        <title>Genomes of Cafeteria roenbergensis.</title>
        <authorList>
            <person name="Fischer M.G."/>
            <person name="Hackl T."/>
            <person name="Roman M."/>
        </authorList>
    </citation>
    <scope>NUCLEOTIDE SEQUENCE [LARGE SCALE GENOMIC DNA]</scope>
    <source>
        <strain evidence="3 4">BVI</strain>
    </source>
</reference>
<dbReference type="Proteomes" id="UP000323011">
    <property type="component" value="Unassembled WGS sequence"/>
</dbReference>
<dbReference type="PROSITE" id="PS50076">
    <property type="entry name" value="DNAJ_2"/>
    <property type="match status" value="1"/>
</dbReference>
<dbReference type="Pfam" id="PF00226">
    <property type="entry name" value="DnaJ"/>
    <property type="match status" value="1"/>
</dbReference>
<dbReference type="GO" id="GO:0031072">
    <property type="term" value="F:heat shock protein binding"/>
    <property type="evidence" value="ECO:0007669"/>
    <property type="project" value="TreeGrafter"/>
</dbReference>
<dbReference type="SMART" id="SM00271">
    <property type="entry name" value="DnaJ"/>
    <property type="match status" value="1"/>
</dbReference>
<dbReference type="AlphaFoldDB" id="A0A5A8CJY5"/>
<dbReference type="InterPro" id="IPR056453">
    <property type="entry name" value="HTH_DNAJC9"/>
</dbReference>
<dbReference type="CDD" id="cd06257">
    <property type="entry name" value="DnaJ"/>
    <property type="match status" value="1"/>
</dbReference>
<accession>A0A5A8CJY5</accession>
<dbReference type="GO" id="GO:0005634">
    <property type="term" value="C:nucleus"/>
    <property type="evidence" value="ECO:0007669"/>
    <property type="project" value="TreeGrafter"/>
</dbReference>
<dbReference type="EMBL" id="VLTN01000019">
    <property type="protein sequence ID" value="KAA0152824.1"/>
    <property type="molecule type" value="Genomic_DNA"/>
</dbReference>
<dbReference type="OMA" id="PEDFYEY"/>
<dbReference type="InterPro" id="IPR001623">
    <property type="entry name" value="DnaJ_domain"/>
</dbReference>
<dbReference type="InterPro" id="IPR018253">
    <property type="entry name" value="DnaJ_domain_CS"/>
</dbReference>
<dbReference type="Gene3D" id="1.10.287.110">
    <property type="entry name" value="DnaJ domain"/>
    <property type="match status" value="1"/>
</dbReference>
<dbReference type="PROSITE" id="PS00636">
    <property type="entry name" value="DNAJ_1"/>
    <property type="match status" value="1"/>
</dbReference>
<evidence type="ECO:0000256" key="1">
    <source>
        <dbReference type="SAM" id="MobiDB-lite"/>
    </source>
</evidence>
<dbReference type="Pfam" id="PF23302">
    <property type="entry name" value="HTH_DNAJC9"/>
    <property type="match status" value="1"/>
</dbReference>
<feature type="domain" description="J" evidence="2">
    <location>
        <begin position="14"/>
        <end position="76"/>
    </location>
</feature>
<evidence type="ECO:0000313" key="4">
    <source>
        <dbReference type="Proteomes" id="UP000323011"/>
    </source>
</evidence>
<dbReference type="InterPro" id="IPR052594">
    <property type="entry name" value="J_domain-containing_protein"/>
</dbReference>
<gene>
    <name evidence="3" type="ORF">FNF29_03711</name>
</gene>
<dbReference type="PANTHER" id="PTHR44144:SF1">
    <property type="entry name" value="DNAJ HOMOLOG SUBFAMILY C MEMBER 9"/>
    <property type="match status" value="1"/>
</dbReference>
<evidence type="ECO:0000313" key="3">
    <source>
        <dbReference type="EMBL" id="KAA0152824.1"/>
    </source>
</evidence>
<evidence type="ECO:0000259" key="2">
    <source>
        <dbReference type="PROSITE" id="PS50076"/>
    </source>
</evidence>
<keyword evidence="4" id="KW-1185">Reference proteome</keyword>
<feature type="compositionally biased region" description="Basic residues" evidence="1">
    <location>
        <begin position="322"/>
        <end position="332"/>
    </location>
</feature>
<organism evidence="3 4">
    <name type="scientific">Cafeteria roenbergensis</name>
    <name type="common">Marine flagellate</name>
    <dbReference type="NCBI Taxonomy" id="33653"/>
    <lineage>
        <taxon>Eukaryota</taxon>
        <taxon>Sar</taxon>
        <taxon>Stramenopiles</taxon>
        <taxon>Bigyra</taxon>
        <taxon>Opalozoa</taxon>
        <taxon>Bicosoecida</taxon>
        <taxon>Cafeteriaceae</taxon>
        <taxon>Cafeteria</taxon>
    </lineage>
</organism>
<dbReference type="InterPro" id="IPR036869">
    <property type="entry name" value="J_dom_sf"/>
</dbReference>
<feature type="region of interest" description="Disordered" evidence="1">
    <location>
        <begin position="307"/>
        <end position="332"/>
    </location>
</feature>
<feature type="region of interest" description="Disordered" evidence="1">
    <location>
        <begin position="191"/>
        <end position="239"/>
    </location>
</feature>
<dbReference type="PRINTS" id="PR00625">
    <property type="entry name" value="JDOMAIN"/>
</dbReference>
<comment type="caution">
    <text evidence="3">The sequence shown here is derived from an EMBL/GenBank/DDBJ whole genome shotgun (WGS) entry which is preliminary data.</text>
</comment>
<dbReference type="GO" id="GO:0005737">
    <property type="term" value="C:cytoplasm"/>
    <property type="evidence" value="ECO:0007669"/>
    <property type="project" value="TreeGrafter"/>
</dbReference>
<sequence>MSGKLLDSTYGTRDLYEVLGVARDAGAGAIRKAYLRAALKVHPDKEGGDADKFRALTLAYEVLHDPERREAFDRDGDIIDDAAGDEESASEAQWSDYWRSMFARVSVEAIEEYKASYPGGKEEEEDALAAYEATGGCLEDMMSCIIAEDDEAEERVSAVISRAIAAGTLKPMGDFAAAALREGAAGAAASAAPRLGEAKAKPSKHGGRGSAAGAAPKGSKGARRKAAKRDNPSGDDGMAPDLVAAIQASRAKRAALGRSEAAEAAEAARELGLGEGMSGLELAIAQRNQARGGFLGSLAARYGVSMDSMPEGEEGRPPATKGRGKRGKASRR</sequence>
<name>A0A5A8CJY5_CAFRO</name>
<dbReference type="SUPFAM" id="SSF46565">
    <property type="entry name" value="Chaperone J-domain"/>
    <property type="match status" value="1"/>
</dbReference>
<dbReference type="PANTHER" id="PTHR44144">
    <property type="entry name" value="DNAJ HOMOLOG SUBFAMILY C MEMBER 9"/>
    <property type="match status" value="1"/>
</dbReference>
<protein>
    <recommendedName>
        <fullName evidence="2">J domain-containing protein</fullName>
    </recommendedName>
</protein>
<proteinExistence type="predicted"/>